<dbReference type="EMBL" id="JBHRSW010000014">
    <property type="protein sequence ID" value="MFC3121662.1"/>
    <property type="molecule type" value="Genomic_DNA"/>
</dbReference>
<keyword evidence="2" id="KW-1185">Reference proteome</keyword>
<evidence type="ECO:0000313" key="1">
    <source>
        <dbReference type="EMBL" id="MFC3121662.1"/>
    </source>
</evidence>
<proteinExistence type="predicted"/>
<protein>
    <submittedName>
        <fullName evidence="1">Uncharacterized protein</fullName>
    </submittedName>
</protein>
<comment type="caution">
    <text evidence="1">The sequence shown here is derived from an EMBL/GenBank/DDBJ whole genome shotgun (WGS) entry which is preliminary data.</text>
</comment>
<organism evidence="1 2">
    <name type="scientific">Agaribacter flavus</name>
    <dbReference type="NCBI Taxonomy" id="1902781"/>
    <lineage>
        <taxon>Bacteria</taxon>
        <taxon>Pseudomonadati</taxon>
        <taxon>Pseudomonadota</taxon>
        <taxon>Gammaproteobacteria</taxon>
        <taxon>Alteromonadales</taxon>
        <taxon>Alteromonadaceae</taxon>
        <taxon>Agaribacter</taxon>
    </lineage>
</organism>
<accession>A0ABV7FT17</accession>
<evidence type="ECO:0000313" key="2">
    <source>
        <dbReference type="Proteomes" id="UP001595478"/>
    </source>
</evidence>
<dbReference type="Proteomes" id="UP001595478">
    <property type="component" value="Unassembled WGS sequence"/>
</dbReference>
<name>A0ABV7FT17_9ALTE</name>
<dbReference type="RefSeq" id="WP_376919797.1">
    <property type="nucleotide sequence ID" value="NZ_JBHRSW010000014.1"/>
</dbReference>
<reference evidence="2" key="1">
    <citation type="journal article" date="2019" name="Int. J. Syst. Evol. Microbiol.">
        <title>The Global Catalogue of Microorganisms (GCM) 10K type strain sequencing project: providing services to taxonomists for standard genome sequencing and annotation.</title>
        <authorList>
            <consortium name="The Broad Institute Genomics Platform"/>
            <consortium name="The Broad Institute Genome Sequencing Center for Infectious Disease"/>
            <person name="Wu L."/>
            <person name="Ma J."/>
        </authorList>
    </citation>
    <scope>NUCLEOTIDE SEQUENCE [LARGE SCALE GENOMIC DNA]</scope>
    <source>
        <strain evidence="2">KCTC 52473</strain>
    </source>
</reference>
<sequence>MKDTIDIHTLLSTPSDMEDWHDDPEEASEALNMLLHLTYDKADQDMDTDKLNEKLTAVWEKWHTDSNLVDIDTDDLVDWVDHLLNN</sequence>
<gene>
    <name evidence="1" type="ORF">ACFOHL_08515</name>
</gene>